<dbReference type="Proteomes" id="UP000236592">
    <property type="component" value="Chromosome"/>
</dbReference>
<evidence type="ECO:0008006" key="3">
    <source>
        <dbReference type="Google" id="ProtNLM"/>
    </source>
</evidence>
<organism evidence="1 2">
    <name type="scientific">Pseudotamlana carrageenivorans</name>
    <dbReference type="NCBI Taxonomy" id="2069432"/>
    <lineage>
        <taxon>Bacteria</taxon>
        <taxon>Pseudomonadati</taxon>
        <taxon>Bacteroidota</taxon>
        <taxon>Flavobacteriia</taxon>
        <taxon>Flavobacteriales</taxon>
        <taxon>Flavobacteriaceae</taxon>
        <taxon>Pseudotamlana</taxon>
    </lineage>
</organism>
<keyword evidence="2" id="KW-1185">Reference proteome</keyword>
<protein>
    <recommendedName>
        <fullName evidence="3">NIPSNAP domain-containing protein</fullName>
    </recommendedName>
</protein>
<reference evidence="2" key="1">
    <citation type="submission" date="2018-01" db="EMBL/GenBank/DDBJ databases">
        <title>Complete genome of Tamlana sp. UJ94.</title>
        <authorList>
            <person name="Jung J."/>
            <person name="Chung D."/>
            <person name="Bae S.S."/>
            <person name="Baek K."/>
        </authorList>
    </citation>
    <scope>NUCLEOTIDE SEQUENCE [LARGE SCALE GENOMIC DNA]</scope>
    <source>
        <strain evidence="2">UJ94</strain>
    </source>
</reference>
<name>A0A2I7SHT7_9FLAO</name>
<evidence type="ECO:0000313" key="1">
    <source>
        <dbReference type="EMBL" id="AUS05461.1"/>
    </source>
</evidence>
<dbReference type="KEGG" id="taj:C1A40_08255"/>
<gene>
    <name evidence="1" type="ORF">C1A40_08255</name>
</gene>
<dbReference type="AlphaFoldDB" id="A0A2I7SHT7"/>
<sequence>MFFYAETICAQSGQAPKFMTTTTLSWNQNLEHLDLAEWKAIEKEYLEKVIKKNEYILGSSFYKPQLSGSSGELVLVRVYGSWAAIERAVERNAELEKIAWPNEKALKDFKRKQRSFYTHDHADEIYSVLPIMKPVQDWSKDMVCYVRTKHLNFPEDGKKEEVENIIKEDFEKLIKDNAIVKGYFTYRHAWGAHGSELKNAYFLSSISDLQKLFESVPDLEKKAWPTDHLRKKREHMMNKYFTNVYRDDVYTFVSGLSK</sequence>
<accession>A0A2I7SHT7</accession>
<dbReference type="EMBL" id="CP025938">
    <property type="protein sequence ID" value="AUS05461.1"/>
    <property type="molecule type" value="Genomic_DNA"/>
</dbReference>
<evidence type="ECO:0000313" key="2">
    <source>
        <dbReference type="Proteomes" id="UP000236592"/>
    </source>
</evidence>
<proteinExistence type="predicted"/>